<keyword evidence="2" id="KW-1185">Reference proteome</keyword>
<evidence type="ECO:0000313" key="1">
    <source>
        <dbReference type="EMBL" id="RCJ27499.1"/>
    </source>
</evidence>
<reference evidence="1" key="1">
    <citation type="submission" date="2016-04" db="EMBL/GenBank/DDBJ databases">
        <authorList>
            <person name="Tabuchi Yagui T.R."/>
        </authorList>
    </citation>
    <scope>NUCLEOTIDE SEQUENCE [LARGE SCALE GENOMIC DNA]</scope>
    <source>
        <strain evidence="1">NIES-26</strain>
    </source>
</reference>
<dbReference type="AlphaFoldDB" id="A0A367QU84"/>
<dbReference type="Proteomes" id="UP000252107">
    <property type="component" value="Unassembled WGS sequence"/>
</dbReference>
<name>A0A367QU84_9NOSO</name>
<gene>
    <name evidence="1" type="ORF">A6770_25490</name>
</gene>
<sequence length="177" mass="20378">MVSEIKLGLCNPREPVYLYVNQGEIDGEKYVWYHYDNQQDRKIPVQQRGLTGYVTELRVTTKEFRGRDNKRLNIHVSADELYVVRTGIETNFAKTFLLAASQVQDFSKPLILAATPGKENVVFCRLYDPATKTRISREWNPNADWEGIIQDIQSKLDCNSEPFPEAEDYTDKLALVS</sequence>
<evidence type="ECO:0000313" key="2">
    <source>
        <dbReference type="Proteomes" id="UP000252107"/>
    </source>
</evidence>
<accession>A0A367QU84</accession>
<comment type="caution">
    <text evidence="1">The sequence shown here is derived from an EMBL/GenBank/DDBJ whole genome shotgun (WGS) entry which is preliminary data.</text>
</comment>
<organism evidence="1 2">
    <name type="scientific">Nostoc minutum NIES-26</name>
    <dbReference type="NCBI Taxonomy" id="1844469"/>
    <lineage>
        <taxon>Bacteria</taxon>
        <taxon>Bacillati</taxon>
        <taxon>Cyanobacteriota</taxon>
        <taxon>Cyanophyceae</taxon>
        <taxon>Nostocales</taxon>
        <taxon>Nostocaceae</taxon>
        <taxon>Nostoc</taxon>
    </lineage>
</organism>
<dbReference type="EMBL" id="LXQD01000304">
    <property type="protein sequence ID" value="RCJ27499.1"/>
    <property type="molecule type" value="Genomic_DNA"/>
</dbReference>
<proteinExistence type="predicted"/>
<protein>
    <submittedName>
        <fullName evidence="1">Uncharacterized protein</fullName>
    </submittedName>
</protein>